<evidence type="ECO:0000313" key="4">
    <source>
        <dbReference type="Proteomes" id="UP000605099"/>
    </source>
</evidence>
<accession>A0ABQ2JRY5</accession>
<dbReference type="RefSeq" id="WP_188820401.1">
    <property type="nucleotide sequence ID" value="NZ_BMLK01000013.1"/>
</dbReference>
<dbReference type="SUPFAM" id="SSF56219">
    <property type="entry name" value="DNase I-like"/>
    <property type="match status" value="1"/>
</dbReference>
<keyword evidence="1" id="KW-0732">Signal</keyword>
<dbReference type="InterPro" id="IPR005135">
    <property type="entry name" value="Endo/exonuclease/phosphatase"/>
</dbReference>
<dbReference type="InterPro" id="IPR036691">
    <property type="entry name" value="Endo/exonu/phosph_ase_sf"/>
</dbReference>
<feature type="signal peptide" evidence="1">
    <location>
        <begin position="1"/>
        <end position="19"/>
    </location>
</feature>
<proteinExistence type="predicted"/>
<evidence type="ECO:0000313" key="3">
    <source>
        <dbReference type="EMBL" id="GGN53323.1"/>
    </source>
</evidence>
<dbReference type="PANTHER" id="PTHR16320">
    <property type="entry name" value="SPHINGOMYELINASE FAMILY MEMBER"/>
    <property type="match status" value="1"/>
</dbReference>
<dbReference type="Pfam" id="PF03372">
    <property type="entry name" value="Exo_endo_phos"/>
    <property type="match status" value="1"/>
</dbReference>
<feature type="chain" id="PRO_5046186317" description="Endonuclease/exonuclease/phosphatase domain-containing protein" evidence="1">
    <location>
        <begin position="20"/>
        <end position="338"/>
    </location>
</feature>
<protein>
    <recommendedName>
        <fullName evidence="2">Endonuclease/exonuclease/phosphatase domain-containing protein</fullName>
    </recommendedName>
</protein>
<comment type="caution">
    <text evidence="3">The sequence shown here is derived from an EMBL/GenBank/DDBJ whole genome shotgun (WGS) entry which is preliminary data.</text>
</comment>
<dbReference type="Gene3D" id="3.60.10.10">
    <property type="entry name" value="Endonuclease/exonuclease/phosphatase"/>
    <property type="match status" value="1"/>
</dbReference>
<feature type="domain" description="Endonuclease/exonuclease/phosphatase" evidence="2">
    <location>
        <begin position="49"/>
        <end position="258"/>
    </location>
</feature>
<name>A0ABQ2JRY5_9SPHN</name>
<dbReference type="Proteomes" id="UP000605099">
    <property type="component" value="Unassembled WGS sequence"/>
</dbReference>
<dbReference type="PANTHER" id="PTHR16320:SF23">
    <property type="entry name" value="SPHINGOMYELINASE C 1"/>
    <property type="match status" value="1"/>
</dbReference>
<keyword evidence="4" id="KW-1185">Reference proteome</keyword>
<evidence type="ECO:0000256" key="1">
    <source>
        <dbReference type="SAM" id="SignalP"/>
    </source>
</evidence>
<evidence type="ECO:0000259" key="2">
    <source>
        <dbReference type="Pfam" id="PF03372"/>
    </source>
</evidence>
<organism evidence="3 4">
    <name type="scientific">Novosphingobium indicum</name>
    <dbReference type="NCBI Taxonomy" id="462949"/>
    <lineage>
        <taxon>Bacteria</taxon>
        <taxon>Pseudomonadati</taxon>
        <taxon>Pseudomonadota</taxon>
        <taxon>Alphaproteobacteria</taxon>
        <taxon>Sphingomonadales</taxon>
        <taxon>Sphingomonadaceae</taxon>
        <taxon>Novosphingobium</taxon>
    </lineage>
</organism>
<dbReference type="EMBL" id="BMLK01000013">
    <property type="protein sequence ID" value="GGN53323.1"/>
    <property type="molecule type" value="Genomic_DNA"/>
</dbReference>
<reference evidence="4" key="1">
    <citation type="journal article" date="2019" name="Int. J. Syst. Evol. Microbiol.">
        <title>The Global Catalogue of Microorganisms (GCM) 10K type strain sequencing project: providing services to taxonomists for standard genome sequencing and annotation.</title>
        <authorList>
            <consortium name="The Broad Institute Genomics Platform"/>
            <consortium name="The Broad Institute Genome Sequencing Center for Infectious Disease"/>
            <person name="Wu L."/>
            <person name="Ma J."/>
        </authorList>
    </citation>
    <scope>NUCLEOTIDE SEQUENCE [LARGE SCALE GENOMIC DNA]</scope>
    <source>
        <strain evidence="4">CGMCC 1.6784</strain>
    </source>
</reference>
<sequence length="338" mass="35479">MKLRYLTGSIVLLAGGSLADPLPAPDLAPAAQDTAMPDSACAPDDLSVLTYNVAGLPWPLAKKGPVALRAIGERLARMRAEGCAPRVVVLQEAFSAEAKAIGARAGYAYSVEGPYLRTGGVPPGMDRSWMLGETAGTPVDSGLVVLSDLPVLDVQRAAFPEGACAGYDCLAAKGVVLVTLQLASGRAVMVATTHFNSRGASKAPVERTLAAYRRQADFLARFIAAHRAPGMPLVIAGDFNRGQRPGRMALLDAAMARLAGGPLLDSLRICMNDDPGAYDRSLDALTIARRARDLQFAIDGEGAGLQPVGIDIPFGTEPDGTMLSDHIGYTVRYRYTAS</sequence>
<gene>
    <name evidence="3" type="ORF">GCM10011349_27820</name>
</gene>
<dbReference type="InterPro" id="IPR038772">
    <property type="entry name" value="Sph/SMPD2-like"/>
</dbReference>